<dbReference type="SUPFAM" id="SSF51735">
    <property type="entry name" value="NAD(P)-binding Rossmann-fold domains"/>
    <property type="match status" value="1"/>
</dbReference>
<keyword evidence="6" id="KW-1185">Reference proteome</keyword>
<dbReference type="InterPro" id="IPR007858">
    <property type="entry name" value="Dpy-30_motif"/>
</dbReference>
<feature type="compositionally biased region" description="Basic and acidic residues" evidence="4">
    <location>
        <begin position="420"/>
        <end position="436"/>
    </location>
</feature>
<accession>A0AAD5Q7F8</accession>
<gene>
    <name evidence="5" type="ORF">P43SY_008099</name>
</gene>
<keyword evidence="1" id="KW-0808">Transferase</keyword>
<dbReference type="EMBL" id="JAKCXM010000405">
    <property type="protein sequence ID" value="KAJ0394520.1"/>
    <property type="molecule type" value="Genomic_DNA"/>
</dbReference>
<name>A0AAD5Q7F8_PYTIN</name>
<evidence type="ECO:0008006" key="7">
    <source>
        <dbReference type="Google" id="ProtNLM"/>
    </source>
</evidence>
<dbReference type="Proteomes" id="UP001209570">
    <property type="component" value="Unassembled WGS sequence"/>
</dbReference>
<dbReference type="GO" id="GO:0005524">
    <property type="term" value="F:ATP binding"/>
    <property type="evidence" value="ECO:0007669"/>
    <property type="project" value="InterPro"/>
</dbReference>
<sequence>MRVFISDLHSTLAAELTRYLQDDDHEVVGTVASKAQLAVAKRKLLEHPASDKPDAVSEPVALRSDRVAVARLVQRADIVITSLVADTKHAMELLKAFEKPPATDGDDDAPSDGGGSVVKRFLALSSVLTWSKNGAFAKGQNVGHSEDDFKTRKPARKYAELKTAETQILSAQRADELETCVVASGLQYGGAQSDVAWLFRQAWMYPNDDLLVPSLPGCAVPRGENLLPMISVYDLALLTFRLATAPSLAKSYVIATDRASQTTTLRDLCAGLSVLLGNGRVCDSPTDEQVDTLLVSDDDHDTSRDGAAFSVAPLQLHLCFDCPSETSVMAQLVPPEEFRHVDSGMLGHLAFFVQDFIAAMDLRPLKTVVLGPPRVGKSWLSGKLAKDYYLPQLTLASIVRDVLEHDVRDDEQQLDADANAEAKPEGSGDSDKPPTADDELRALRAALLAWRDAEAKEAMTEAALATLPEPLVVQALRWKLCSAACRNHGYVLDGLPVSVAQGAKVFELIKTETATDANAEDADADSGAKATEGGGDDAAESTEETDPRVLAKSRSKLLLDKLKPERQLQTPNRVIVLHAPRPLLEQRAQTLSEEDAIASNCTQAAFDARFSVFSAESEGLVTFFEQLPGVENRSGVEVLELHLDSDASFHDSERLLSPVQVYMEQGGKGKPNNFHPTREELKQMEREHARKRADEEAAAEQRQKEQDERDLAQQQARLAADKARLELIQREEAELLEARAKPLRTYLMDTVLPALTEGMLEVVKVQPDDPIDYLAEFLFKKGRELEMSGHSS</sequence>
<dbReference type="SUPFAM" id="SSF52540">
    <property type="entry name" value="P-loop containing nucleoside triphosphate hydrolases"/>
    <property type="match status" value="1"/>
</dbReference>
<dbReference type="GO" id="GO:0006139">
    <property type="term" value="P:nucleobase-containing compound metabolic process"/>
    <property type="evidence" value="ECO:0007669"/>
    <property type="project" value="InterPro"/>
</dbReference>
<dbReference type="InterPro" id="IPR047499">
    <property type="entry name" value="DD_AK7"/>
</dbReference>
<organism evidence="5 6">
    <name type="scientific">Pythium insidiosum</name>
    <name type="common">Pythiosis disease agent</name>
    <dbReference type="NCBI Taxonomy" id="114742"/>
    <lineage>
        <taxon>Eukaryota</taxon>
        <taxon>Sar</taxon>
        <taxon>Stramenopiles</taxon>
        <taxon>Oomycota</taxon>
        <taxon>Peronosporomycetes</taxon>
        <taxon>Pythiales</taxon>
        <taxon>Pythiaceae</taxon>
        <taxon>Pythium</taxon>
    </lineage>
</organism>
<evidence type="ECO:0000256" key="1">
    <source>
        <dbReference type="ARBA" id="ARBA00022679"/>
    </source>
</evidence>
<feature type="region of interest" description="Disordered" evidence="4">
    <location>
        <begin position="414"/>
        <end position="436"/>
    </location>
</feature>
<feature type="region of interest" description="Disordered" evidence="4">
    <location>
        <begin position="683"/>
        <end position="713"/>
    </location>
</feature>
<dbReference type="InterPro" id="IPR000850">
    <property type="entry name" value="Adenylat/UMP-CMP_kin"/>
</dbReference>
<dbReference type="InterPro" id="IPR027417">
    <property type="entry name" value="P-loop_NTPase"/>
</dbReference>
<comment type="caution">
    <text evidence="5">The sequence shown here is derived from an EMBL/GenBank/DDBJ whole genome shotgun (WGS) entry which is preliminary data.</text>
</comment>
<feature type="compositionally biased region" description="Acidic residues" evidence="4">
    <location>
        <begin position="534"/>
        <end position="544"/>
    </location>
</feature>
<keyword evidence="3" id="KW-0418">Kinase</keyword>
<reference evidence="5" key="1">
    <citation type="submission" date="2021-12" db="EMBL/GenBank/DDBJ databases">
        <title>Prjna785345.</title>
        <authorList>
            <person name="Rujirawat T."/>
            <person name="Krajaejun T."/>
        </authorList>
    </citation>
    <scope>NUCLEOTIDE SEQUENCE</scope>
    <source>
        <strain evidence="5">Pi057C3</strain>
    </source>
</reference>
<proteinExistence type="predicted"/>
<dbReference type="AlphaFoldDB" id="A0AAD5Q7F8"/>
<dbReference type="Gene3D" id="1.20.890.10">
    <property type="entry name" value="cAMP-dependent protein kinase regulatory subunit, dimerization-anchoring domain"/>
    <property type="match status" value="1"/>
</dbReference>
<dbReference type="Gene3D" id="3.40.50.300">
    <property type="entry name" value="P-loop containing nucleotide triphosphate hydrolases"/>
    <property type="match status" value="1"/>
</dbReference>
<dbReference type="Gene3D" id="3.40.50.720">
    <property type="entry name" value="NAD(P)-binding Rossmann-like Domain"/>
    <property type="match status" value="1"/>
</dbReference>
<protein>
    <recommendedName>
        <fullName evidence="7">Adenylate kinase</fullName>
    </recommendedName>
</protein>
<dbReference type="PANTHER" id="PTHR23359">
    <property type="entry name" value="NUCLEOTIDE KINASE"/>
    <property type="match status" value="1"/>
</dbReference>
<dbReference type="CDD" id="cd22967">
    <property type="entry name" value="DD_AK7"/>
    <property type="match status" value="1"/>
</dbReference>
<evidence type="ECO:0000256" key="2">
    <source>
        <dbReference type="ARBA" id="ARBA00022741"/>
    </source>
</evidence>
<dbReference type="GO" id="GO:0019205">
    <property type="term" value="F:nucleobase-containing compound kinase activity"/>
    <property type="evidence" value="ECO:0007669"/>
    <property type="project" value="InterPro"/>
</dbReference>
<evidence type="ECO:0000313" key="5">
    <source>
        <dbReference type="EMBL" id="KAJ0394520.1"/>
    </source>
</evidence>
<dbReference type="Pfam" id="PF05186">
    <property type="entry name" value="Dpy-30"/>
    <property type="match status" value="1"/>
</dbReference>
<feature type="region of interest" description="Disordered" evidence="4">
    <location>
        <begin position="516"/>
        <end position="550"/>
    </location>
</feature>
<keyword evidence="2" id="KW-0547">Nucleotide-binding</keyword>
<dbReference type="InterPro" id="IPR036291">
    <property type="entry name" value="NAD(P)-bd_dom_sf"/>
</dbReference>
<evidence type="ECO:0000256" key="3">
    <source>
        <dbReference type="ARBA" id="ARBA00022777"/>
    </source>
</evidence>
<evidence type="ECO:0000313" key="6">
    <source>
        <dbReference type="Proteomes" id="UP001209570"/>
    </source>
</evidence>
<feature type="compositionally biased region" description="Basic and acidic residues" evidence="4">
    <location>
        <begin position="683"/>
        <end position="711"/>
    </location>
</feature>
<evidence type="ECO:0000256" key="4">
    <source>
        <dbReference type="SAM" id="MobiDB-lite"/>
    </source>
</evidence>